<proteinExistence type="predicted"/>
<organism evidence="1 2">
    <name type="scientific">Ruminococcus albus SY3</name>
    <dbReference type="NCBI Taxonomy" id="1341156"/>
    <lineage>
        <taxon>Bacteria</taxon>
        <taxon>Bacillati</taxon>
        <taxon>Bacillota</taxon>
        <taxon>Clostridia</taxon>
        <taxon>Eubacteriales</taxon>
        <taxon>Oscillospiraceae</taxon>
        <taxon>Ruminococcus</taxon>
    </lineage>
</organism>
<name>A0A011WSS9_RUMAL</name>
<evidence type="ECO:0000313" key="1">
    <source>
        <dbReference type="EMBL" id="EXM40050.1"/>
    </source>
</evidence>
<dbReference type="Proteomes" id="UP000021369">
    <property type="component" value="Unassembled WGS sequence"/>
</dbReference>
<accession>A0A011WSS9</accession>
<evidence type="ECO:0000313" key="2">
    <source>
        <dbReference type="Proteomes" id="UP000021369"/>
    </source>
</evidence>
<reference evidence="1 2" key="1">
    <citation type="submission" date="2013-06" db="EMBL/GenBank/DDBJ databases">
        <title>Rumen cellulosomics: divergent fiber-degrading strategies revealed by comparative genome-wide analysis of six Ruminococcal strains.</title>
        <authorList>
            <person name="Dassa B."/>
            <person name="Borovok I."/>
            <person name="Lamed R."/>
            <person name="Flint H."/>
            <person name="Yeoman C.J."/>
            <person name="White B."/>
            <person name="Bayer E.A."/>
        </authorList>
    </citation>
    <scope>NUCLEOTIDE SEQUENCE [LARGE SCALE GENOMIC DNA]</scope>
    <source>
        <strain evidence="1 2">SY3</strain>
    </source>
</reference>
<comment type="caution">
    <text evidence="1">The sequence shown here is derived from an EMBL/GenBank/DDBJ whole genome shotgun (WGS) entry which is preliminary data.</text>
</comment>
<protein>
    <submittedName>
        <fullName evidence="1">Uncharacterized protein</fullName>
    </submittedName>
</protein>
<keyword evidence="2" id="KW-1185">Reference proteome</keyword>
<dbReference type="EMBL" id="JEOB01000002">
    <property type="protein sequence ID" value="EXM40050.1"/>
    <property type="molecule type" value="Genomic_DNA"/>
</dbReference>
<sequence>MKIPKIKWNHINRGLVLGLALGAGTAVYVMVQNAMFKNNIPEISARAEEICRSMAETNTGDNREGVQRMLTSCIQDNFINTPYSHSPGEEDLDAVTRTSLIFEVETMEPDQTGCDKVYSTEYKQISTSVSKWGVDGANVQVDYIINCECDGIPLLMTPIGLMNPAYEARKTSDKTLKKEIEIKGSCNMIMQKEDGVWKALTVTYDDPISMNIEYPDGNEGGEADGQE</sequence>
<gene>
    <name evidence="1" type="ORF">RASY3_04445</name>
</gene>
<dbReference type="RefSeq" id="WP_037285576.1">
    <property type="nucleotide sequence ID" value="NZ_JEOB01000002.1"/>
</dbReference>
<dbReference type="AlphaFoldDB" id="A0A011WSS9"/>
<dbReference type="PATRIC" id="fig|1341156.4.peg.853"/>
<dbReference type="OrthoDB" id="1820693at2"/>